<reference evidence="1" key="1">
    <citation type="journal article" date="2014" name="Front. Microbiol.">
        <title>High frequency of phylogenetically diverse reductive dehalogenase-homologous genes in deep subseafloor sedimentary metagenomes.</title>
        <authorList>
            <person name="Kawai M."/>
            <person name="Futagami T."/>
            <person name="Toyoda A."/>
            <person name="Takaki Y."/>
            <person name="Nishi S."/>
            <person name="Hori S."/>
            <person name="Arai W."/>
            <person name="Tsubouchi T."/>
            <person name="Morono Y."/>
            <person name="Uchiyama I."/>
            <person name="Ito T."/>
            <person name="Fujiyama A."/>
            <person name="Inagaki F."/>
            <person name="Takami H."/>
        </authorList>
    </citation>
    <scope>NUCLEOTIDE SEQUENCE</scope>
    <source>
        <strain evidence="1">Expedition CK06-06</strain>
    </source>
</reference>
<protein>
    <submittedName>
        <fullName evidence="1">Uncharacterized protein</fullName>
    </submittedName>
</protein>
<gene>
    <name evidence="1" type="ORF">S01H1_05627</name>
</gene>
<accession>X0TFX3</accession>
<sequence>MLKNYTSKVPANTSLAYIERKLVQHGATRILKTYDSERKRVTAMCFAMEIDGVDVHFRLPARVANCEQVLRANLTSRSRPETIKKMPAQAERTAWKIVLDWVEAQMAMIELAQIEVMEVFMPYVFDGKQTYYELIKEKGYKALLPGSKQ</sequence>
<comment type="caution">
    <text evidence="1">The sequence shown here is derived from an EMBL/GenBank/DDBJ whole genome shotgun (WGS) entry which is preliminary data.</text>
</comment>
<evidence type="ECO:0000313" key="1">
    <source>
        <dbReference type="EMBL" id="GAF74960.1"/>
    </source>
</evidence>
<name>X0TFX3_9ZZZZ</name>
<proteinExistence type="predicted"/>
<organism evidence="1">
    <name type="scientific">marine sediment metagenome</name>
    <dbReference type="NCBI Taxonomy" id="412755"/>
    <lineage>
        <taxon>unclassified sequences</taxon>
        <taxon>metagenomes</taxon>
        <taxon>ecological metagenomes</taxon>
    </lineage>
</organism>
<dbReference type="AlphaFoldDB" id="X0TFX3"/>
<dbReference type="EMBL" id="BARS01002930">
    <property type="protein sequence ID" value="GAF74960.1"/>
    <property type="molecule type" value="Genomic_DNA"/>
</dbReference>